<sequence length="283" mass="32352">MREKVSIYIPTKNRISLLKRAIESVHRQTYKNIELIVVDDGSNDGTRKYLLEAQKNNRLKAILQPESFGACVARNTAINNSTGHFITGLDDDDYFLSKDRITTFVEQWHLLTKGESKIAGLYDSAKINTPQGIIDSHTDETSSYKKLRQKNNIGNQVFAPKSHYIKSGNFDPSMPAWQDWDLWLRMSNMFGEFININHFSYMVDETHEFNRITQKSEDKIRIALMRIHSKMGNVSLREKSSLLAAALAYPQVQPRLSDLVILIITGRLYTAIKATKKIITPSI</sequence>
<dbReference type="Gene3D" id="3.90.550.10">
    <property type="entry name" value="Spore Coat Polysaccharide Biosynthesis Protein SpsA, Chain A"/>
    <property type="match status" value="1"/>
</dbReference>
<evidence type="ECO:0000313" key="3">
    <source>
        <dbReference type="Proteomes" id="UP000192920"/>
    </source>
</evidence>
<organism evidence="2 3">
    <name type="scientific">Pseudogulbenkiania subflava DSM 22618</name>
    <dbReference type="NCBI Taxonomy" id="1123014"/>
    <lineage>
        <taxon>Bacteria</taxon>
        <taxon>Pseudomonadati</taxon>
        <taxon>Pseudomonadota</taxon>
        <taxon>Betaproteobacteria</taxon>
        <taxon>Neisseriales</taxon>
        <taxon>Chromobacteriaceae</taxon>
        <taxon>Pseudogulbenkiania</taxon>
    </lineage>
</organism>
<gene>
    <name evidence="2" type="ORF">SAMN02745746_00646</name>
</gene>
<keyword evidence="3" id="KW-1185">Reference proteome</keyword>
<dbReference type="InterPro" id="IPR050834">
    <property type="entry name" value="Glycosyltransf_2"/>
</dbReference>
<dbReference type="Pfam" id="PF00535">
    <property type="entry name" value="Glycos_transf_2"/>
    <property type="match status" value="1"/>
</dbReference>
<evidence type="ECO:0000313" key="2">
    <source>
        <dbReference type="EMBL" id="SMF00594.1"/>
    </source>
</evidence>
<protein>
    <submittedName>
        <fullName evidence="2">Glycosyl transferase family 2</fullName>
    </submittedName>
</protein>
<accession>A0A1Y6BFA0</accession>
<proteinExistence type="predicted"/>
<dbReference type="PANTHER" id="PTHR43685:SF2">
    <property type="entry name" value="GLYCOSYLTRANSFERASE 2-LIKE DOMAIN-CONTAINING PROTEIN"/>
    <property type="match status" value="1"/>
</dbReference>
<name>A0A1Y6BFA0_9NEIS</name>
<dbReference type="EMBL" id="FXAG01000003">
    <property type="protein sequence ID" value="SMF00594.1"/>
    <property type="molecule type" value="Genomic_DNA"/>
</dbReference>
<dbReference type="InterPro" id="IPR029044">
    <property type="entry name" value="Nucleotide-diphossugar_trans"/>
</dbReference>
<dbReference type="CDD" id="cd00761">
    <property type="entry name" value="Glyco_tranf_GTA_type"/>
    <property type="match status" value="1"/>
</dbReference>
<dbReference type="AlphaFoldDB" id="A0A1Y6BFA0"/>
<keyword evidence="2" id="KW-0808">Transferase</keyword>
<feature type="domain" description="Glycosyltransferase 2-like" evidence="1">
    <location>
        <begin position="6"/>
        <end position="108"/>
    </location>
</feature>
<dbReference type="Proteomes" id="UP000192920">
    <property type="component" value="Unassembled WGS sequence"/>
</dbReference>
<dbReference type="InterPro" id="IPR001173">
    <property type="entry name" value="Glyco_trans_2-like"/>
</dbReference>
<dbReference type="RefSeq" id="WP_085275003.1">
    <property type="nucleotide sequence ID" value="NZ_FXAG01000003.1"/>
</dbReference>
<dbReference type="SUPFAM" id="SSF53448">
    <property type="entry name" value="Nucleotide-diphospho-sugar transferases"/>
    <property type="match status" value="1"/>
</dbReference>
<dbReference type="GO" id="GO:0016740">
    <property type="term" value="F:transferase activity"/>
    <property type="evidence" value="ECO:0007669"/>
    <property type="project" value="UniProtKB-KW"/>
</dbReference>
<dbReference type="STRING" id="1123014.SAMN02745746_00646"/>
<evidence type="ECO:0000259" key="1">
    <source>
        <dbReference type="Pfam" id="PF00535"/>
    </source>
</evidence>
<dbReference type="PANTHER" id="PTHR43685">
    <property type="entry name" value="GLYCOSYLTRANSFERASE"/>
    <property type="match status" value="1"/>
</dbReference>
<reference evidence="3" key="1">
    <citation type="submission" date="2017-04" db="EMBL/GenBank/DDBJ databases">
        <authorList>
            <person name="Varghese N."/>
            <person name="Submissions S."/>
        </authorList>
    </citation>
    <scope>NUCLEOTIDE SEQUENCE [LARGE SCALE GENOMIC DNA]</scope>
    <source>
        <strain evidence="3">DSM 22618</strain>
    </source>
</reference>